<feature type="region of interest" description="Disordered" evidence="1">
    <location>
        <begin position="199"/>
        <end position="255"/>
    </location>
</feature>
<organism evidence="2 3">
    <name type="scientific">Verticillium dahliae</name>
    <name type="common">Verticillium wilt</name>
    <dbReference type="NCBI Taxonomy" id="27337"/>
    <lineage>
        <taxon>Eukaryota</taxon>
        <taxon>Fungi</taxon>
        <taxon>Dikarya</taxon>
        <taxon>Ascomycota</taxon>
        <taxon>Pezizomycotina</taxon>
        <taxon>Sordariomycetes</taxon>
        <taxon>Hypocreomycetidae</taxon>
        <taxon>Glomerellales</taxon>
        <taxon>Plectosphaerellaceae</taxon>
        <taxon>Verticillium</taxon>
    </lineage>
</organism>
<evidence type="ECO:0000256" key="1">
    <source>
        <dbReference type="SAM" id="MobiDB-lite"/>
    </source>
</evidence>
<accession>A0A366NG57</accession>
<evidence type="ECO:0000313" key="2">
    <source>
        <dbReference type="EMBL" id="RXG41422.1"/>
    </source>
</evidence>
<name>A0A366NG57_VERDA</name>
<dbReference type="AlphaFoldDB" id="A0A366NG57"/>
<gene>
    <name evidence="2" type="ORF">VDGE_08112</name>
</gene>
<feature type="region of interest" description="Disordered" evidence="1">
    <location>
        <begin position="18"/>
        <end position="43"/>
    </location>
</feature>
<dbReference type="Proteomes" id="UP000288725">
    <property type="component" value="Chromosome 6"/>
</dbReference>
<evidence type="ECO:0000313" key="3">
    <source>
        <dbReference type="Proteomes" id="UP000288725"/>
    </source>
</evidence>
<dbReference type="EMBL" id="RSDZ01000216">
    <property type="protein sequence ID" value="RXG41422.1"/>
    <property type="molecule type" value="Genomic_DNA"/>
</dbReference>
<feature type="compositionally biased region" description="Low complexity" evidence="1">
    <location>
        <begin position="205"/>
        <end position="218"/>
    </location>
</feature>
<proteinExistence type="predicted"/>
<comment type="caution">
    <text evidence="2">The sequence shown here is derived from an EMBL/GenBank/DDBJ whole genome shotgun (WGS) entry which is preliminary data.</text>
</comment>
<sequence>MSGSGRIFAELDVEDLQSRGLAGPPTADGTRRVHKRRLNRSSDEENAAIPLSISLQSPAAPTAFSTIPDLLISRATLVYLGFSEQKADALWAEWSDWPPTGPRREVDADTGGGLTMTFLFFITGTFSGNRDVWDDDDQQWRDCLDAFGMSADVQTAIMDPLFKTLRLTQSCAFWAQDTVEMRYAGLEDIQRASRERERGLLRQASRPGSSSTSGGPSSQIAQGQRHHERQRSASGLQCLETPGVPAENITPTSKIAARDAPGYTALYKGVDQARIHGLFDSHGTVAEMERLVSAPPSDFSRNQQLFYFSPDYKVAQNYAAYAKRRANCEGVVIVQVLVPSSAIEQLNDTELVRIDYPDPEWRELIYLSRRGKRHPSHIRKYSLATLIIGTIACKPNGAYHRMESWEEVDDRCVLRVRGPNGLSNAVQFVFSSSDAGLDFLSDHCAERISVLPYTRQEFEDYVVEEKS</sequence>
<protein>
    <submittedName>
        <fullName evidence="2">Uncharacterized protein</fullName>
    </submittedName>
</protein>
<reference evidence="2 3" key="1">
    <citation type="submission" date="2018-12" db="EMBL/GenBank/DDBJ databases">
        <title>Genome of Verticillium dahliae isolate Getta Getta.</title>
        <authorList>
            <person name="Gardiner D.M."/>
        </authorList>
    </citation>
    <scope>NUCLEOTIDE SEQUENCE [LARGE SCALE GENOMIC DNA]</scope>
    <source>
        <strain evidence="2 3">Getta Getta</strain>
    </source>
</reference>